<accession>F7VGZ4</accession>
<organism evidence="1 2">
    <name type="scientific">Acetobacter tropicalis NBRC 101654</name>
    <dbReference type="NCBI Taxonomy" id="749388"/>
    <lineage>
        <taxon>Bacteria</taxon>
        <taxon>Pseudomonadati</taxon>
        <taxon>Pseudomonadota</taxon>
        <taxon>Alphaproteobacteria</taxon>
        <taxon>Acetobacterales</taxon>
        <taxon>Acetobacteraceae</taxon>
        <taxon>Acetobacter</taxon>
    </lineage>
</organism>
<protein>
    <submittedName>
        <fullName evidence="1">Uncharacterized protein</fullName>
    </submittedName>
</protein>
<dbReference type="EMBL" id="BABS01000108">
    <property type="protein sequence ID" value="GAA09639.1"/>
    <property type="molecule type" value="Genomic_DNA"/>
</dbReference>
<reference evidence="1 2" key="1">
    <citation type="journal article" date="2011" name="Biochem. Biophys. Res. Commun.">
        <title>Increased number of Arginine-based salt bridges contributes to the thermotolerance of thermotolerant acetic acid bacteria, Acetobacter tropicalis SKU1100.</title>
        <authorList>
            <person name="Matsutani M."/>
            <person name="Hirakawa H."/>
            <person name="Nishikura M."/>
            <person name="Soemphol W."/>
            <person name="Ali I.A.I."/>
            <person name="Yakushi T."/>
            <person name="Matsushita K."/>
        </authorList>
    </citation>
    <scope>NUCLEOTIDE SEQUENCE [LARGE SCALE GENOMIC DNA]</scope>
    <source>
        <strain evidence="1 2">NBRC 101654</strain>
    </source>
</reference>
<evidence type="ECO:0000313" key="1">
    <source>
        <dbReference type="EMBL" id="GAA09639.1"/>
    </source>
</evidence>
<name>F7VGZ4_9PROT</name>
<proteinExistence type="predicted"/>
<dbReference type="AlphaFoldDB" id="F7VGZ4"/>
<dbReference type="GO" id="GO:0006355">
    <property type="term" value="P:regulation of DNA-templated transcription"/>
    <property type="evidence" value="ECO:0007669"/>
    <property type="project" value="InterPro"/>
</dbReference>
<dbReference type="InterPro" id="IPR013321">
    <property type="entry name" value="Arc_rbn_hlx_hlx"/>
</dbReference>
<dbReference type="Proteomes" id="UP000004319">
    <property type="component" value="Unassembled WGS sequence"/>
</dbReference>
<comment type="caution">
    <text evidence="1">The sequence shown here is derived from an EMBL/GenBank/DDBJ whole genome shotgun (WGS) entry which is preliminary data.</text>
</comment>
<evidence type="ECO:0000313" key="2">
    <source>
        <dbReference type="Proteomes" id="UP000004319"/>
    </source>
</evidence>
<dbReference type="Gene3D" id="1.10.1220.10">
    <property type="entry name" value="Met repressor-like"/>
    <property type="match status" value="1"/>
</dbReference>
<sequence>MIPIFGKQNMEQICKKIIKENDIPDVRKCLNEENFSSESFLPPDISTFWDVSRFPTNRDGSECYVSILGFWKDFWRPKYYDLATQEQKPGNRIFRRYFPATEEGMQGIRDLIKSNKFEVLYRSQAFFPKIRKTQRKEDISAISHAWLDLDINKLGEKRKLIRGDRAKGIFDRWVDNDHYRPELFQEWQSLDDSGKAEWLISHCVNNEIPEPTEVVLSGGGAYLLWQFTDTVFIRRRRRKVGQKNPPRSYIDVIEDIHRNLRNRLDYLMADITPCSAQTVLRIPGSINYKYSPLGHSCRSVWFNADNCYSSDDFKQRVLGIAPYEGAQRYQQAKEIDAIRAKARKQGKKTYRDNALKWSQKASLKADSPDHGNIVQFPVKASKNSPYKQSRRIIGDLKELAKLRWGGIVMEGYRDMFCHIAVSMASAHFQNNPNELLPYVKAQMEDIIPSDYLTQHFESDNITSLNKLMTACDVSDVKPGFCSWRYAYSIDRIIEKLAITEDEMKHLDCLVSKNIKKERRKQTDKVYQAKKRRSAGSVRREHYEGEALSKTKPWEKLGICRRTWERRQKKSQRASVDIEVKSSESNLLSNVG</sequence>
<gene>
    <name evidence="1" type="ORF">ATPR_2643</name>
</gene>